<dbReference type="FunFam" id="3.30.56.10:FF:000002">
    <property type="entry name" value="Phenylalanine--tRNA ligase beta subunit"/>
    <property type="match status" value="1"/>
</dbReference>
<proteinExistence type="inferred from homology"/>
<dbReference type="InterPro" id="IPR020825">
    <property type="entry name" value="Phe-tRNA_synthase-like_B3/B4"/>
</dbReference>
<accession>A0A3B1AER2</accession>
<dbReference type="SUPFAM" id="SSF55681">
    <property type="entry name" value="Class II aaRS and biotin synthetases"/>
    <property type="match status" value="1"/>
</dbReference>
<evidence type="ECO:0000259" key="21">
    <source>
        <dbReference type="PROSITE" id="PS51483"/>
    </source>
</evidence>
<reference evidence="22" key="1">
    <citation type="submission" date="2018-06" db="EMBL/GenBank/DDBJ databases">
        <authorList>
            <person name="Zhirakovskaya E."/>
        </authorList>
    </citation>
    <scope>NUCLEOTIDE SEQUENCE</scope>
</reference>
<dbReference type="FunFam" id="3.30.930.10:FF:000022">
    <property type="entry name" value="Phenylalanine--tRNA ligase beta subunit"/>
    <property type="match status" value="1"/>
</dbReference>
<keyword evidence="15" id="KW-0648">Protein biosynthesis</keyword>
<dbReference type="GO" id="GO:0009328">
    <property type="term" value="C:phenylalanine-tRNA ligase complex"/>
    <property type="evidence" value="ECO:0007669"/>
    <property type="project" value="TreeGrafter"/>
</dbReference>
<dbReference type="Gene3D" id="2.40.50.140">
    <property type="entry name" value="Nucleic acid-binding proteins"/>
    <property type="match status" value="1"/>
</dbReference>
<dbReference type="SMART" id="SM00896">
    <property type="entry name" value="FDX-ACB"/>
    <property type="match status" value="1"/>
</dbReference>
<feature type="domain" description="TRNA-binding" evidence="19">
    <location>
        <begin position="39"/>
        <end position="148"/>
    </location>
</feature>
<dbReference type="SMART" id="SM00874">
    <property type="entry name" value="B5"/>
    <property type="match status" value="1"/>
</dbReference>
<dbReference type="HAMAP" id="MF_00283">
    <property type="entry name" value="Phe_tRNA_synth_beta1"/>
    <property type="match status" value="1"/>
</dbReference>
<comment type="subcellular location">
    <subcellularLocation>
        <location evidence="2">Cytoplasm</location>
    </subcellularLocation>
</comment>
<dbReference type="Pfam" id="PF17759">
    <property type="entry name" value="tRNA_synthFbeta"/>
    <property type="match status" value="1"/>
</dbReference>
<dbReference type="Pfam" id="PF01588">
    <property type="entry name" value="tRNA_bind"/>
    <property type="match status" value="1"/>
</dbReference>
<dbReference type="InterPro" id="IPR005146">
    <property type="entry name" value="B3/B4_tRNA-bd"/>
</dbReference>
<dbReference type="SMART" id="SM00873">
    <property type="entry name" value="B3_4"/>
    <property type="match status" value="1"/>
</dbReference>
<dbReference type="GO" id="GO:0005524">
    <property type="term" value="F:ATP binding"/>
    <property type="evidence" value="ECO:0007669"/>
    <property type="project" value="UniProtKB-KW"/>
</dbReference>
<dbReference type="PANTHER" id="PTHR10947:SF0">
    <property type="entry name" value="PHENYLALANINE--TRNA LIGASE BETA SUBUNIT"/>
    <property type="match status" value="1"/>
</dbReference>
<keyword evidence="7" id="KW-0963">Cytoplasm</keyword>
<feature type="domain" description="FDX-ACB" evidence="20">
    <location>
        <begin position="703"/>
        <end position="796"/>
    </location>
</feature>
<dbReference type="FunFam" id="3.30.70.380:FF:000001">
    <property type="entry name" value="Phenylalanine--tRNA ligase beta subunit"/>
    <property type="match status" value="1"/>
</dbReference>
<evidence type="ECO:0000256" key="7">
    <source>
        <dbReference type="ARBA" id="ARBA00022490"/>
    </source>
</evidence>
<dbReference type="InterPro" id="IPR005121">
    <property type="entry name" value="Fdx_antiC-bd"/>
</dbReference>
<dbReference type="InterPro" id="IPR002547">
    <property type="entry name" value="tRNA-bd_dom"/>
</dbReference>
<dbReference type="Gene3D" id="3.30.930.10">
    <property type="entry name" value="Bira Bifunctional Protein, Domain 2"/>
    <property type="match status" value="1"/>
</dbReference>
<dbReference type="PROSITE" id="PS51483">
    <property type="entry name" value="B5"/>
    <property type="match status" value="1"/>
</dbReference>
<dbReference type="Gene3D" id="3.30.56.10">
    <property type="match status" value="2"/>
</dbReference>
<dbReference type="GO" id="GO:0004826">
    <property type="term" value="F:phenylalanine-tRNA ligase activity"/>
    <property type="evidence" value="ECO:0007669"/>
    <property type="project" value="UniProtKB-EC"/>
</dbReference>
<gene>
    <name evidence="22" type="ORF">MNBD_GAMMA23-2566</name>
</gene>
<dbReference type="InterPro" id="IPR045864">
    <property type="entry name" value="aa-tRNA-synth_II/BPL/LPL"/>
</dbReference>
<evidence type="ECO:0000256" key="4">
    <source>
        <dbReference type="ARBA" id="ARBA00011209"/>
    </source>
</evidence>
<evidence type="ECO:0000256" key="9">
    <source>
        <dbReference type="ARBA" id="ARBA00022598"/>
    </source>
</evidence>
<comment type="similarity">
    <text evidence="3">Belongs to the phenylalanyl-tRNA synthetase beta subunit family. Type 1 subfamily.</text>
</comment>
<dbReference type="InterPro" id="IPR041616">
    <property type="entry name" value="PheRS_beta_core"/>
</dbReference>
<evidence type="ECO:0000256" key="8">
    <source>
        <dbReference type="ARBA" id="ARBA00022555"/>
    </source>
</evidence>
<protein>
    <recommendedName>
        <fullName evidence="6">Phenylalanine--tRNA ligase beta subunit</fullName>
        <ecNumber evidence="5">6.1.1.20</ecNumber>
    </recommendedName>
    <alternativeName>
        <fullName evidence="17">Phenylalanyl-tRNA synthetase beta subunit</fullName>
    </alternativeName>
</protein>
<dbReference type="SUPFAM" id="SSF50249">
    <property type="entry name" value="Nucleic acid-binding proteins"/>
    <property type="match status" value="1"/>
</dbReference>
<dbReference type="GO" id="GO:0006432">
    <property type="term" value="P:phenylalanyl-tRNA aminoacylation"/>
    <property type="evidence" value="ECO:0007669"/>
    <property type="project" value="InterPro"/>
</dbReference>
<keyword evidence="16 22" id="KW-0030">Aminoacyl-tRNA synthetase</keyword>
<evidence type="ECO:0000256" key="10">
    <source>
        <dbReference type="ARBA" id="ARBA00022723"/>
    </source>
</evidence>
<keyword evidence="8" id="KW-0820">tRNA-binding</keyword>
<dbReference type="EC" id="6.1.1.20" evidence="5"/>
<dbReference type="Gene3D" id="3.30.70.380">
    <property type="entry name" value="Ferrodoxin-fold anticodon-binding domain"/>
    <property type="match status" value="1"/>
</dbReference>
<dbReference type="SUPFAM" id="SSF54991">
    <property type="entry name" value="Anticodon-binding domain of PheRS"/>
    <property type="match status" value="1"/>
</dbReference>
<name>A0A3B1AER2_9ZZZZ</name>
<dbReference type="GO" id="GO:0000049">
    <property type="term" value="F:tRNA binding"/>
    <property type="evidence" value="ECO:0007669"/>
    <property type="project" value="UniProtKB-KW"/>
</dbReference>
<dbReference type="NCBIfam" id="TIGR00472">
    <property type="entry name" value="pheT_bact"/>
    <property type="match status" value="1"/>
</dbReference>
<keyword evidence="9 22" id="KW-0436">Ligase</keyword>
<comment type="catalytic activity">
    <reaction evidence="18">
        <text>tRNA(Phe) + L-phenylalanine + ATP = L-phenylalanyl-tRNA(Phe) + AMP + diphosphate + H(+)</text>
        <dbReference type="Rhea" id="RHEA:19413"/>
        <dbReference type="Rhea" id="RHEA-COMP:9668"/>
        <dbReference type="Rhea" id="RHEA-COMP:9699"/>
        <dbReference type="ChEBI" id="CHEBI:15378"/>
        <dbReference type="ChEBI" id="CHEBI:30616"/>
        <dbReference type="ChEBI" id="CHEBI:33019"/>
        <dbReference type="ChEBI" id="CHEBI:58095"/>
        <dbReference type="ChEBI" id="CHEBI:78442"/>
        <dbReference type="ChEBI" id="CHEBI:78531"/>
        <dbReference type="ChEBI" id="CHEBI:456215"/>
        <dbReference type="EC" id="6.1.1.20"/>
    </reaction>
</comment>
<comment type="subunit">
    <text evidence="4">Tetramer of two alpha and two beta subunits.</text>
</comment>
<evidence type="ECO:0000256" key="17">
    <source>
        <dbReference type="ARBA" id="ARBA00033189"/>
    </source>
</evidence>
<comment type="cofactor">
    <cofactor evidence="1">
        <name>Mg(2+)</name>
        <dbReference type="ChEBI" id="CHEBI:18420"/>
    </cofactor>
</comment>
<evidence type="ECO:0000256" key="14">
    <source>
        <dbReference type="ARBA" id="ARBA00022884"/>
    </source>
</evidence>
<dbReference type="InterPro" id="IPR004532">
    <property type="entry name" value="Phe-tRNA-ligase_IIc_bsu_bact"/>
</dbReference>
<dbReference type="InterPro" id="IPR012340">
    <property type="entry name" value="NA-bd_OB-fold"/>
</dbReference>
<feature type="domain" description="B5" evidence="21">
    <location>
        <begin position="401"/>
        <end position="476"/>
    </location>
</feature>
<evidence type="ECO:0000259" key="20">
    <source>
        <dbReference type="PROSITE" id="PS51447"/>
    </source>
</evidence>
<dbReference type="CDD" id="cd02796">
    <property type="entry name" value="tRNA_bind_bactPheRS"/>
    <property type="match status" value="1"/>
</dbReference>
<dbReference type="Pfam" id="PF03483">
    <property type="entry name" value="B3_4"/>
    <property type="match status" value="1"/>
</dbReference>
<dbReference type="InterPro" id="IPR009061">
    <property type="entry name" value="DNA-bd_dom_put_sf"/>
</dbReference>
<dbReference type="AlphaFoldDB" id="A0A3B1AER2"/>
<dbReference type="FunFam" id="2.40.50.140:FF:000045">
    <property type="entry name" value="Phenylalanine--tRNA ligase beta subunit"/>
    <property type="match status" value="1"/>
</dbReference>
<evidence type="ECO:0000256" key="13">
    <source>
        <dbReference type="ARBA" id="ARBA00022842"/>
    </source>
</evidence>
<evidence type="ECO:0000259" key="19">
    <source>
        <dbReference type="PROSITE" id="PS50886"/>
    </source>
</evidence>
<dbReference type="InterPro" id="IPR005147">
    <property type="entry name" value="tRNA_synthase_B5-dom"/>
</dbReference>
<keyword evidence="13" id="KW-0460">Magnesium</keyword>
<evidence type="ECO:0000256" key="2">
    <source>
        <dbReference type="ARBA" id="ARBA00004496"/>
    </source>
</evidence>
<evidence type="ECO:0000313" key="22">
    <source>
        <dbReference type="EMBL" id="VAW97967.1"/>
    </source>
</evidence>
<evidence type="ECO:0000256" key="5">
    <source>
        <dbReference type="ARBA" id="ARBA00012814"/>
    </source>
</evidence>
<evidence type="ECO:0000256" key="15">
    <source>
        <dbReference type="ARBA" id="ARBA00022917"/>
    </source>
</evidence>
<dbReference type="InterPro" id="IPR036690">
    <property type="entry name" value="Fdx_antiC-bd_sf"/>
</dbReference>
<dbReference type="CDD" id="cd00769">
    <property type="entry name" value="PheRS_beta_core"/>
    <property type="match status" value="1"/>
</dbReference>
<dbReference type="Pfam" id="PF03147">
    <property type="entry name" value="FDX-ACB"/>
    <property type="match status" value="1"/>
</dbReference>
<evidence type="ECO:0000256" key="11">
    <source>
        <dbReference type="ARBA" id="ARBA00022741"/>
    </source>
</evidence>
<dbReference type="PROSITE" id="PS51447">
    <property type="entry name" value="FDX_ACB"/>
    <property type="match status" value="1"/>
</dbReference>
<evidence type="ECO:0000256" key="18">
    <source>
        <dbReference type="ARBA" id="ARBA00049255"/>
    </source>
</evidence>
<dbReference type="InterPro" id="IPR045060">
    <property type="entry name" value="Phe-tRNA-ligase_IIc_bsu"/>
</dbReference>
<keyword evidence="10" id="KW-0479">Metal-binding</keyword>
<dbReference type="PROSITE" id="PS50886">
    <property type="entry name" value="TRBD"/>
    <property type="match status" value="1"/>
</dbReference>
<keyword evidence="14" id="KW-0694">RNA-binding</keyword>
<dbReference type="Gene3D" id="3.50.40.10">
    <property type="entry name" value="Phenylalanyl-trna Synthetase, Chain B, domain 3"/>
    <property type="match status" value="1"/>
</dbReference>
<dbReference type="SUPFAM" id="SSF56037">
    <property type="entry name" value="PheT/TilS domain"/>
    <property type="match status" value="1"/>
</dbReference>
<keyword evidence="12" id="KW-0067">ATP-binding</keyword>
<dbReference type="GO" id="GO:0000287">
    <property type="term" value="F:magnesium ion binding"/>
    <property type="evidence" value="ECO:0007669"/>
    <property type="project" value="InterPro"/>
</dbReference>
<evidence type="ECO:0000256" key="3">
    <source>
        <dbReference type="ARBA" id="ARBA00008653"/>
    </source>
</evidence>
<organism evidence="22">
    <name type="scientific">hydrothermal vent metagenome</name>
    <dbReference type="NCBI Taxonomy" id="652676"/>
    <lineage>
        <taxon>unclassified sequences</taxon>
        <taxon>metagenomes</taxon>
        <taxon>ecological metagenomes</taxon>
    </lineage>
</organism>
<dbReference type="Pfam" id="PF03484">
    <property type="entry name" value="B5"/>
    <property type="match status" value="1"/>
</dbReference>
<evidence type="ECO:0000256" key="16">
    <source>
        <dbReference type="ARBA" id="ARBA00023146"/>
    </source>
</evidence>
<dbReference type="NCBIfam" id="NF045760">
    <property type="entry name" value="YtpR"/>
    <property type="match status" value="1"/>
</dbReference>
<dbReference type="EMBL" id="UOFT01000063">
    <property type="protein sequence ID" value="VAW97967.1"/>
    <property type="molecule type" value="Genomic_DNA"/>
</dbReference>
<dbReference type="SUPFAM" id="SSF46955">
    <property type="entry name" value="Putative DNA-binding domain"/>
    <property type="match status" value="1"/>
</dbReference>
<evidence type="ECO:0000256" key="1">
    <source>
        <dbReference type="ARBA" id="ARBA00001946"/>
    </source>
</evidence>
<dbReference type="PANTHER" id="PTHR10947">
    <property type="entry name" value="PHENYLALANYL-TRNA SYNTHETASE BETA CHAIN AND LEUCINE-RICH REPEAT-CONTAINING PROTEIN 47"/>
    <property type="match status" value="1"/>
</dbReference>
<sequence length="797" mass="87324">MKFSEQWLREWVNPDIDTATLQEQLTMAGLEVDGCEPVAGTFTNVVVAEVLEVTKHPDADKLNVCKVNTGEAEPLQIVCGAANVRVGLKVPAALVGAKLPGDFKIKKSKLRGVPSHGMLCSTKELGLEDQADGLMELPDDAPVGIAIEDYLKLDDVSIELDLTPNRGDCLSIAGIAREVGVLNDKQVNEIKIEPVKVSIKDTFKVMVKAEQACPHYVGRVIKNVNPSATTPLWMQEKLRRSGHRSLEPLVDVTNYVLLELGQPMHAFDLDKLSKEIVVREAKKKEEIELLDGQQIKLTEGSLLITDASGPVALAGIMGGASTAVSDDTKNIFLESAFFTPIKLAGQARGYGLHTDSSHRFERGVSFELQVGAIERATALLLEIVGGEAGPITEVVSKKDTPSRKSVKLRLERLSRVLGVSFEAVFVETCLSNLGMRFKTTPNGWEVTPPAARFDIEIEEDLIEEIGRIYGYDNIPRTRPASIIKMSPVAETQVGLDLVRQTLVDRGFYEAITYSFIDPSLQAIVDPESDAIALANPISADMSVMRTNLWVGLLDSLQYNLNRQQNRLCLFECGLKFLRQDNEIKQKLVVAGVLSGDVYPEQWAVSNRKVDFFDTKGHVEALLGLTGKELEFTFKVDSHPALHPGQSAAIYLAEGDENQQPIGWIGALHPELNKKLDVPSSTYVFELDASIFEQGSIPAYAAVSKYPAIRRDLAIIVDKNISAQKVMDTIHAACTDIVQDLELFDVYEGEGVDSGRKSLGLGLTLQHLSRTLTDTDVDSEIQNVISTLNDKLGATLRD</sequence>
<keyword evidence="11" id="KW-0547">Nucleotide-binding</keyword>
<evidence type="ECO:0000256" key="6">
    <source>
        <dbReference type="ARBA" id="ARBA00017032"/>
    </source>
</evidence>
<dbReference type="InterPro" id="IPR033714">
    <property type="entry name" value="tRNA_bind_bactPheRS"/>
</dbReference>
<evidence type="ECO:0000256" key="12">
    <source>
        <dbReference type="ARBA" id="ARBA00022840"/>
    </source>
</evidence>
<dbReference type="FunFam" id="3.50.40.10:FF:000001">
    <property type="entry name" value="Phenylalanine--tRNA ligase beta subunit"/>
    <property type="match status" value="1"/>
</dbReference>